<proteinExistence type="predicted"/>
<dbReference type="RefSeq" id="WP_115491597.1">
    <property type="nucleotide sequence ID" value="NZ_JACHWW010000001.1"/>
</dbReference>
<dbReference type="EMBL" id="QRBB01000001">
    <property type="protein sequence ID" value="RDS77379.1"/>
    <property type="molecule type" value="Genomic_DNA"/>
</dbReference>
<accession>A0A395LL13</accession>
<evidence type="ECO:0000313" key="2">
    <source>
        <dbReference type="Proteomes" id="UP000254101"/>
    </source>
</evidence>
<evidence type="ECO:0000313" key="1">
    <source>
        <dbReference type="EMBL" id="RDS77379.1"/>
    </source>
</evidence>
<dbReference type="SUPFAM" id="SSF53448">
    <property type="entry name" value="Nucleotide-diphospho-sugar transferases"/>
    <property type="match status" value="1"/>
</dbReference>
<keyword evidence="2" id="KW-1185">Reference proteome</keyword>
<dbReference type="OrthoDB" id="8561892at2"/>
<dbReference type="AlphaFoldDB" id="A0A395LL13"/>
<dbReference type="InterPro" id="IPR029044">
    <property type="entry name" value="Nucleotide-diphossugar_trans"/>
</dbReference>
<sequence length="315" mass="34892">MLHILEPVTDRIRSARFHRAARPILDTAPIVPRDDGVILFSMMGTRVLLAYLVAIKSVHSSLQRGRVVILNDGTLTQRDRAILAHHCGHPQIIPIASVDTGPCPRGGTWERLLTILDLRRDNYVVQIDSDVVARGAMPEVAQAIADGRCFTLRGEEESELLDVASIARQQQVYETSHVQGLIEQQIDRVAIPGCDDLRYVRGCSGFAGFAPSTDGRALAEAFSAEAERLIGRAKWAEWGSEQVTSNFVIANTPDPLLLPYDRYMNFWDAGVPDGARLVHFIGTYRYDRGTYARAARDVIARLRATPDEPLRLAPA</sequence>
<name>A0A395LL13_9SPHN</name>
<organism evidence="1 2">
    <name type="scientific">Alteriqipengyuania lutimaris</name>
    <dbReference type="NCBI Taxonomy" id="1538146"/>
    <lineage>
        <taxon>Bacteria</taxon>
        <taxon>Pseudomonadati</taxon>
        <taxon>Pseudomonadota</taxon>
        <taxon>Alphaproteobacteria</taxon>
        <taxon>Sphingomonadales</taxon>
        <taxon>Erythrobacteraceae</taxon>
        <taxon>Alteriqipengyuania</taxon>
    </lineage>
</organism>
<protein>
    <submittedName>
        <fullName evidence="1">Uncharacterized protein</fullName>
    </submittedName>
</protein>
<comment type="caution">
    <text evidence="1">The sequence shown here is derived from an EMBL/GenBank/DDBJ whole genome shotgun (WGS) entry which is preliminary data.</text>
</comment>
<reference evidence="1 2" key="1">
    <citation type="submission" date="2018-07" db="EMBL/GenBank/DDBJ databases">
        <title>Erythrobacter nanhaiensis sp. nov., a novel member of the genus Erythrobacter isolated from the South China Sea.</title>
        <authorList>
            <person name="Chen X."/>
            <person name="Liu J."/>
        </authorList>
    </citation>
    <scope>NUCLEOTIDE SEQUENCE [LARGE SCALE GENOMIC DNA]</scope>
    <source>
        <strain evidence="1 2">S-5</strain>
    </source>
</reference>
<gene>
    <name evidence="1" type="ORF">DL238_06970</name>
</gene>
<dbReference type="Proteomes" id="UP000254101">
    <property type="component" value="Unassembled WGS sequence"/>
</dbReference>